<feature type="transmembrane region" description="Helical" evidence="1">
    <location>
        <begin position="393"/>
        <end position="411"/>
    </location>
</feature>
<dbReference type="STRING" id="868131.MSWAN_0424"/>
<name>F6D444_METPW</name>
<keyword evidence="3" id="KW-1185">Reference proteome</keyword>
<keyword evidence="1" id="KW-0812">Transmembrane</keyword>
<dbReference type="KEGG" id="mew:MSWAN_0424"/>
<protein>
    <submittedName>
        <fullName evidence="2">Uncharacterized protein</fullName>
    </submittedName>
</protein>
<sequence length="422" mass="44350">MAMKQSNMIKVFIFLLTVVMVISTSAATTNMVIITDPTGQDPNGAAAGSMSYAANMFQSTFLYSQTNHFAVLSGGEGSAIPRLEAVTGAISKLEDNATPAEAANTANSYSGIRVMCGGPTVGAAVGGYFDAYVITVADDGTISINHSTSGVAVLPAGVKGAIIHLRNTEGNPLYGTADTVRLQTAENIGKMIRDGYPATYIIGQAFDEVATDAGENHGGGAINLVSGISTGDMFTPAELNETGFVMNDPYMKVNSETGWSVNYPAAENYQTDPDTGASLKIVYAYQALENAITVTSNSTAVSVYGSDELGITETTQEIVVASVKKDGYDADEIAKDINAGIKSGLLVGVNYVEPKDINVKENTKAVGVYFKPLSDSRTSPSWDLPISSSVLNMFGNIQTAIGLILVILVLFRSTLIKSFLKK</sequence>
<keyword evidence="1" id="KW-0472">Membrane</keyword>
<dbReference type="EMBL" id="CP002772">
    <property type="protein sequence ID" value="AEG17466.1"/>
    <property type="molecule type" value="Genomic_DNA"/>
</dbReference>
<dbReference type="HOGENOM" id="CLU_056316_0_0_2"/>
<evidence type="ECO:0000313" key="2">
    <source>
        <dbReference type="EMBL" id="AEG17466.1"/>
    </source>
</evidence>
<evidence type="ECO:0000313" key="3">
    <source>
        <dbReference type="Proteomes" id="UP000009231"/>
    </source>
</evidence>
<organism evidence="2 3">
    <name type="scientific">Methanobacterium paludis (strain DSM 25820 / JCM 18151 / SWAN1)</name>
    <dbReference type="NCBI Taxonomy" id="868131"/>
    <lineage>
        <taxon>Archaea</taxon>
        <taxon>Methanobacteriati</taxon>
        <taxon>Methanobacteriota</taxon>
        <taxon>Methanomada group</taxon>
        <taxon>Methanobacteria</taxon>
        <taxon>Methanobacteriales</taxon>
        <taxon>Methanobacteriaceae</taxon>
        <taxon>Methanobacterium</taxon>
    </lineage>
</organism>
<evidence type="ECO:0000256" key="1">
    <source>
        <dbReference type="SAM" id="Phobius"/>
    </source>
</evidence>
<dbReference type="Proteomes" id="UP000009231">
    <property type="component" value="Chromosome"/>
</dbReference>
<keyword evidence="1" id="KW-1133">Transmembrane helix</keyword>
<dbReference type="AlphaFoldDB" id="F6D444"/>
<reference evidence="2 3" key="1">
    <citation type="journal article" date="2014" name="Int. J. Syst. Evol. Microbiol.">
        <title>Methanobacterium paludis sp. nov. and a novel strain of Methanobacterium lacus isolated from northern peatlands.</title>
        <authorList>
            <person name="Cadillo-Quiroz H."/>
            <person name="Brauer S.L."/>
            <person name="Goodson N."/>
            <person name="Yavitt J.B."/>
            <person name="Zinder S.H."/>
        </authorList>
    </citation>
    <scope>NUCLEOTIDE SEQUENCE [LARGE SCALE GENOMIC DNA]</scope>
    <source>
        <strain evidence="3">DSM 25820 / JCM 18151 / SWAN1</strain>
    </source>
</reference>
<gene>
    <name evidence="2" type="ordered locus">MSWAN_0424</name>
</gene>
<proteinExistence type="predicted"/>
<dbReference type="eggNOG" id="arCOG06687">
    <property type="taxonomic scope" value="Archaea"/>
</dbReference>
<accession>F6D444</accession>